<dbReference type="EMBL" id="JBHUOX010000003">
    <property type="protein sequence ID" value="MFD2999673.1"/>
    <property type="molecule type" value="Genomic_DNA"/>
</dbReference>
<reference evidence="2" key="1">
    <citation type="journal article" date="2019" name="Int. J. Syst. Evol. Microbiol.">
        <title>The Global Catalogue of Microorganisms (GCM) 10K type strain sequencing project: providing services to taxonomists for standard genome sequencing and annotation.</title>
        <authorList>
            <consortium name="The Broad Institute Genomics Platform"/>
            <consortium name="The Broad Institute Genome Sequencing Center for Infectious Disease"/>
            <person name="Wu L."/>
            <person name="Ma J."/>
        </authorList>
    </citation>
    <scope>NUCLEOTIDE SEQUENCE [LARGE SCALE GENOMIC DNA]</scope>
    <source>
        <strain evidence="2">KCTC 23984</strain>
    </source>
</reference>
<evidence type="ECO:0008006" key="3">
    <source>
        <dbReference type="Google" id="ProtNLM"/>
    </source>
</evidence>
<proteinExistence type="predicted"/>
<evidence type="ECO:0000313" key="1">
    <source>
        <dbReference type="EMBL" id="MFD2999673.1"/>
    </source>
</evidence>
<sequence>MYLLDGVNHRMYTLIQQGLIQKTTVLDRKQLRQPEGLAFSDTGDIYVASESGLGPYQEASKRRLSHL</sequence>
<gene>
    <name evidence="1" type="ORF">ACFS7Z_04830</name>
</gene>
<dbReference type="Proteomes" id="UP001597641">
    <property type="component" value="Unassembled WGS sequence"/>
</dbReference>
<name>A0ABW6BUC6_9BACT</name>
<evidence type="ECO:0000313" key="2">
    <source>
        <dbReference type="Proteomes" id="UP001597641"/>
    </source>
</evidence>
<accession>A0ABW6BUC6</accession>
<comment type="caution">
    <text evidence="1">The sequence shown here is derived from an EMBL/GenBank/DDBJ whole genome shotgun (WGS) entry which is preliminary data.</text>
</comment>
<protein>
    <recommendedName>
        <fullName evidence="3">SMP-30/gluconolaconase/LRE-like protein</fullName>
    </recommendedName>
</protein>
<dbReference type="Gene3D" id="2.40.10.500">
    <property type="match status" value="1"/>
</dbReference>
<keyword evidence="2" id="KW-1185">Reference proteome</keyword>
<dbReference type="RefSeq" id="WP_377481756.1">
    <property type="nucleotide sequence ID" value="NZ_JBHUOX010000003.1"/>
</dbReference>
<organism evidence="1 2">
    <name type="scientific">Pontibacter toksunensis</name>
    <dbReference type="NCBI Taxonomy" id="1332631"/>
    <lineage>
        <taxon>Bacteria</taxon>
        <taxon>Pseudomonadati</taxon>
        <taxon>Bacteroidota</taxon>
        <taxon>Cytophagia</taxon>
        <taxon>Cytophagales</taxon>
        <taxon>Hymenobacteraceae</taxon>
        <taxon>Pontibacter</taxon>
    </lineage>
</organism>